<evidence type="ECO:0000313" key="2">
    <source>
        <dbReference type="Proteomes" id="UP000595437"/>
    </source>
</evidence>
<dbReference type="EMBL" id="CP045906">
    <property type="protein sequence ID" value="QQP34582.1"/>
    <property type="molecule type" value="Genomic_DNA"/>
</dbReference>
<proteinExistence type="predicted"/>
<reference evidence="2" key="1">
    <citation type="submission" date="2021-01" db="EMBL/GenBank/DDBJ databases">
        <title>Caligus Genome Assembly.</title>
        <authorList>
            <person name="Gallardo-Escarate C."/>
        </authorList>
    </citation>
    <scope>NUCLEOTIDE SEQUENCE [LARGE SCALE GENOMIC DNA]</scope>
</reference>
<organism evidence="1 2">
    <name type="scientific">Caligus rogercresseyi</name>
    <name type="common">Sea louse</name>
    <dbReference type="NCBI Taxonomy" id="217165"/>
    <lineage>
        <taxon>Eukaryota</taxon>
        <taxon>Metazoa</taxon>
        <taxon>Ecdysozoa</taxon>
        <taxon>Arthropoda</taxon>
        <taxon>Crustacea</taxon>
        <taxon>Multicrustacea</taxon>
        <taxon>Hexanauplia</taxon>
        <taxon>Copepoda</taxon>
        <taxon>Siphonostomatoida</taxon>
        <taxon>Caligidae</taxon>
        <taxon>Caligus</taxon>
    </lineage>
</organism>
<dbReference type="Proteomes" id="UP000595437">
    <property type="component" value="Chromosome 17"/>
</dbReference>
<evidence type="ECO:0000313" key="1">
    <source>
        <dbReference type="EMBL" id="QQP34582.1"/>
    </source>
</evidence>
<accession>A0A7T8GN16</accession>
<keyword evidence="2" id="KW-1185">Reference proteome</keyword>
<feature type="non-terminal residue" evidence="1">
    <location>
        <position position="59"/>
    </location>
</feature>
<feature type="non-terminal residue" evidence="1">
    <location>
        <position position="1"/>
    </location>
</feature>
<sequence length="59" mass="6610">ECALGTAPSWGSCFWFNNTFDGMKDPNRLVDFCTAHVNKSELAYSMGNGMQQYLGPYTH</sequence>
<protein>
    <submittedName>
        <fullName evidence="1">Uncharacterized protein</fullName>
    </submittedName>
</protein>
<dbReference type="AlphaFoldDB" id="A0A7T8GN16"/>
<gene>
    <name evidence="1" type="ORF">FKW44_022515</name>
</gene>
<name>A0A7T8GN16_CALRO</name>